<dbReference type="OrthoDB" id="78078at2759"/>
<dbReference type="Proteomes" id="UP000332933">
    <property type="component" value="Unassembled WGS sequence"/>
</dbReference>
<evidence type="ECO:0000313" key="1">
    <source>
        <dbReference type="EMBL" id="KAF0700437.1"/>
    </source>
</evidence>
<reference evidence="2 3" key="1">
    <citation type="submission" date="2019-03" db="EMBL/GenBank/DDBJ databases">
        <authorList>
            <person name="Gaulin E."/>
            <person name="Dumas B."/>
        </authorList>
    </citation>
    <scope>NUCLEOTIDE SEQUENCE [LARGE SCALE GENOMIC DNA]</scope>
    <source>
        <strain evidence="2">CBS 568.67</strain>
    </source>
</reference>
<dbReference type="EMBL" id="CAADRA010005144">
    <property type="protein sequence ID" value="VFT85905.1"/>
    <property type="molecule type" value="Genomic_DNA"/>
</dbReference>
<gene>
    <name evidence="2" type="primary">Aste57867_9021</name>
    <name evidence="1" type="ORF">As57867_008985</name>
    <name evidence="2" type="ORF">ASTE57867_9021</name>
</gene>
<reference evidence="1" key="2">
    <citation type="submission" date="2019-06" db="EMBL/GenBank/DDBJ databases">
        <title>Genomics analysis of Aphanomyces spp. identifies a new class of oomycete effector associated with host adaptation.</title>
        <authorList>
            <person name="Gaulin E."/>
        </authorList>
    </citation>
    <scope>NUCLEOTIDE SEQUENCE</scope>
    <source>
        <strain evidence="1">CBS 578.67</strain>
    </source>
</reference>
<protein>
    <submittedName>
        <fullName evidence="2">Aste57867_9021 protein</fullName>
    </submittedName>
</protein>
<accession>A0A485KM58</accession>
<proteinExistence type="predicted"/>
<dbReference type="EMBL" id="VJMH01005123">
    <property type="protein sequence ID" value="KAF0700437.1"/>
    <property type="molecule type" value="Genomic_DNA"/>
</dbReference>
<sequence>MQPVSIPAGESMPSIFTQASDATVAEKRKMDMEGNAVDAKRARLETPKLAGLWVQQSSISIGAKPKTSLRKSASVNDLWVKQTIAFVTNDM</sequence>
<evidence type="ECO:0000313" key="2">
    <source>
        <dbReference type="EMBL" id="VFT85905.1"/>
    </source>
</evidence>
<dbReference type="AlphaFoldDB" id="A0A485KM58"/>
<keyword evidence="3" id="KW-1185">Reference proteome</keyword>
<name>A0A485KM58_9STRA</name>
<evidence type="ECO:0000313" key="3">
    <source>
        <dbReference type="Proteomes" id="UP000332933"/>
    </source>
</evidence>
<organism evidence="2 3">
    <name type="scientific">Aphanomyces stellatus</name>
    <dbReference type="NCBI Taxonomy" id="120398"/>
    <lineage>
        <taxon>Eukaryota</taxon>
        <taxon>Sar</taxon>
        <taxon>Stramenopiles</taxon>
        <taxon>Oomycota</taxon>
        <taxon>Saprolegniomycetes</taxon>
        <taxon>Saprolegniales</taxon>
        <taxon>Verrucalvaceae</taxon>
        <taxon>Aphanomyces</taxon>
    </lineage>
</organism>